<dbReference type="AlphaFoldDB" id="A0A072TQJ0"/>
<dbReference type="InterPro" id="IPR009810">
    <property type="entry name" value="Nodulin_late_dom"/>
</dbReference>
<gene>
    <name evidence="3" type="ordered locus">MTR_8g468070</name>
    <name evidence="4" type="ORF">MtrunA17_Chr8g0362101</name>
</gene>
<dbReference type="Proteomes" id="UP000002051">
    <property type="component" value="Chromosome 8"/>
</dbReference>
<protein>
    <submittedName>
        <fullName evidence="3">Nodule Cysteine-Rich (NCR) secreted peptide</fullName>
    </submittedName>
    <submittedName>
        <fullName evidence="4">Putative Late nodulin</fullName>
    </submittedName>
</protein>
<dbReference type="EnsemblPlants" id="KEH19769">
    <property type="protein sequence ID" value="KEH19769"/>
    <property type="gene ID" value="MTR_8g468070"/>
</dbReference>
<keyword evidence="6" id="KW-1185">Reference proteome</keyword>
<dbReference type="Proteomes" id="UP000265566">
    <property type="component" value="Chromosome 8"/>
</dbReference>
<dbReference type="Gramene" id="rna47351">
    <property type="protein sequence ID" value="RHN41071.1"/>
    <property type="gene ID" value="gene47351"/>
</dbReference>
<evidence type="ECO:0000313" key="7">
    <source>
        <dbReference type="Proteomes" id="UP000265566"/>
    </source>
</evidence>
<evidence type="ECO:0000313" key="6">
    <source>
        <dbReference type="Proteomes" id="UP000002051"/>
    </source>
</evidence>
<dbReference type="HOGENOM" id="CLU_181053_0_2_1"/>
<evidence type="ECO:0000313" key="4">
    <source>
        <dbReference type="EMBL" id="RHN41071.1"/>
    </source>
</evidence>
<evidence type="ECO:0000313" key="5">
    <source>
        <dbReference type="EnsemblPlants" id="KEH19769"/>
    </source>
</evidence>
<reference evidence="3 6" key="2">
    <citation type="journal article" date="2014" name="BMC Genomics">
        <title>An improved genome release (version Mt4.0) for the model legume Medicago truncatula.</title>
        <authorList>
            <person name="Tang H."/>
            <person name="Krishnakumar V."/>
            <person name="Bidwell S."/>
            <person name="Rosen B."/>
            <person name="Chan A."/>
            <person name="Zhou S."/>
            <person name="Gentzbittel L."/>
            <person name="Childs K.L."/>
            <person name="Yandell M."/>
            <person name="Gundlach H."/>
            <person name="Mayer K.F."/>
            <person name="Schwartz D.C."/>
            <person name="Town C.D."/>
        </authorList>
    </citation>
    <scope>GENOME REANNOTATION</scope>
    <source>
        <strain evidence="3">A17</strain>
        <strain evidence="5 6">cv. Jemalong A17</strain>
    </source>
</reference>
<dbReference type="Pfam" id="PF07127">
    <property type="entry name" value="Nodulin_late"/>
    <property type="match status" value="1"/>
</dbReference>
<reference evidence="7" key="4">
    <citation type="journal article" date="2018" name="Nat. Plants">
        <title>Whole-genome landscape of Medicago truncatula symbiotic genes.</title>
        <authorList>
            <person name="Pecrix Y."/>
            <person name="Staton S.E."/>
            <person name="Sallet E."/>
            <person name="Lelandais-Briere C."/>
            <person name="Moreau S."/>
            <person name="Carrere S."/>
            <person name="Blein T."/>
            <person name="Jardinaud M.F."/>
            <person name="Latrasse D."/>
            <person name="Zouine M."/>
            <person name="Zahm M."/>
            <person name="Kreplak J."/>
            <person name="Mayjonade B."/>
            <person name="Satge C."/>
            <person name="Perez M."/>
            <person name="Cauet S."/>
            <person name="Marande W."/>
            <person name="Chantry-Darmon C."/>
            <person name="Lopez-Roques C."/>
            <person name="Bouchez O."/>
            <person name="Berard A."/>
            <person name="Debelle F."/>
            <person name="Munos S."/>
            <person name="Bendahmane A."/>
            <person name="Berges H."/>
            <person name="Niebel A."/>
            <person name="Buitink J."/>
            <person name="Frugier F."/>
            <person name="Benhamed M."/>
            <person name="Crespi M."/>
            <person name="Gouzy J."/>
            <person name="Gamas P."/>
        </authorList>
    </citation>
    <scope>NUCLEOTIDE SEQUENCE [LARGE SCALE GENOMIC DNA]</scope>
    <source>
        <strain evidence="7">cv. Jemalong A17</strain>
    </source>
</reference>
<reference evidence="4" key="5">
    <citation type="journal article" date="2018" name="Nat. Plants">
        <title>Whole-genome landscape of Medicago truncatula symbiotic genes.</title>
        <authorList>
            <person name="Pecrix Y."/>
            <person name="Gamas P."/>
            <person name="Carrere S."/>
        </authorList>
    </citation>
    <scope>NUCLEOTIDE SEQUENCE</scope>
    <source>
        <tissue evidence="4">Leaves</tissue>
    </source>
</reference>
<organism evidence="3 6">
    <name type="scientific">Medicago truncatula</name>
    <name type="common">Barrel medic</name>
    <name type="synonym">Medicago tribuloides</name>
    <dbReference type="NCBI Taxonomy" id="3880"/>
    <lineage>
        <taxon>Eukaryota</taxon>
        <taxon>Viridiplantae</taxon>
        <taxon>Streptophyta</taxon>
        <taxon>Embryophyta</taxon>
        <taxon>Tracheophyta</taxon>
        <taxon>Spermatophyta</taxon>
        <taxon>Magnoliopsida</taxon>
        <taxon>eudicotyledons</taxon>
        <taxon>Gunneridae</taxon>
        <taxon>Pentapetalae</taxon>
        <taxon>rosids</taxon>
        <taxon>fabids</taxon>
        <taxon>Fabales</taxon>
        <taxon>Fabaceae</taxon>
        <taxon>Papilionoideae</taxon>
        <taxon>50 kb inversion clade</taxon>
        <taxon>NPAAA clade</taxon>
        <taxon>Hologalegina</taxon>
        <taxon>IRL clade</taxon>
        <taxon>Trifolieae</taxon>
        <taxon>Medicago</taxon>
    </lineage>
</organism>
<accession>A0A072TQJ0</accession>
<name>A0A072TQJ0_MEDTR</name>
<keyword evidence="1" id="KW-0732">Signal</keyword>
<feature type="domain" description="Late nodulin" evidence="2">
    <location>
        <begin position="1"/>
        <end position="53"/>
    </location>
</feature>
<dbReference type="GO" id="GO:0046872">
    <property type="term" value="F:metal ion binding"/>
    <property type="evidence" value="ECO:0007669"/>
    <property type="project" value="InterPro"/>
</dbReference>
<evidence type="ECO:0000259" key="2">
    <source>
        <dbReference type="Pfam" id="PF07127"/>
    </source>
</evidence>
<reference evidence="3 6" key="1">
    <citation type="journal article" date="2011" name="Nature">
        <title>The Medicago genome provides insight into the evolution of rhizobial symbioses.</title>
        <authorList>
            <person name="Young N.D."/>
            <person name="Debelle F."/>
            <person name="Oldroyd G.E."/>
            <person name="Geurts R."/>
            <person name="Cannon S.B."/>
            <person name="Udvardi M.K."/>
            <person name="Benedito V.A."/>
            <person name="Mayer K.F."/>
            <person name="Gouzy J."/>
            <person name="Schoof H."/>
            <person name="Van de Peer Y."/>
            <person name="Proost S."/>
            <person name="Cook D.R."/>
            <person name="Meyers B.C."/>
            <person name="Spannagl M."/>
            <person name="Cheung F."/>
            <person name="De Mita S."/>
            <person name="Krishnakumar V."/>
            <person name="Gundlach H."/>
            <person name="Zhou S."/>
            <person name="Mudge J."/>
            <person name="Bharti A.K."/>
            <person name="Murray J.D."/>
            <person name="Naoumkina M.A."/>
            <person name="Rosen B."/>
            <person name="Silverstein K.A."/>
            <person name="Tang H."/>
            <person name="Rombauts S."/>
            <person name="Zhao P.X."/>
            <person name="Zhou P."/>
            <person name="Barbe V."/>
            <person name="Bardou P."/>
            <person name="Bechner M."/>
            <person name="Bellec A."/>
            <person name="Berger A."/>
            <person name="Berges H."/>
            <person name="Bidwell S."/>
            <person name="Bisseling T."/>
            <person name="Choisne N."/>
            <person name="Couloux A."/>
            <person name="Denny R."/>
            <person name="Deshpande S."/>
            <person name="Dai X."/>
            <person name="Doyle J.J."/>
            <person name="Dudez A.M."/>
            <person name="Farmer A.D."/>
            <person name="Fouteau S."/>
            <person name="Franken C."/>
            <person name="Gibelin C."/>
            <person name="Gish J."/>
            <person name="Goldstein S."/>
            <person name="Gonzalez A.J."/>
            <person name="Green P.J."/>
            <person name="Hallab A."/>
            <person name="Hartog M."/>
            <person name="Hua A."/>
            <person name="Humphray S.J."/>
            <person name="Jeong D.H."/>
            <person name="Jing Y."/>
            <person name="Jocker A."/>
            <person name="Kenton S.M."/>
            <person name="Kim D.J."/>
            <person name="Klee K."/>
            <person name="Lai H."/>
            <person name="Lang C."/>
            <person name="Lin S."/>
            <person name="Macmil S.L."/>
            <person name="Magdelenat G."/>
            <person name="Matthews L."/>
            <person name="McCorrison J."/>
            <person name="Monaghan E.L."/>
            <person name="Mun J.H."/>
            <person name="Najar F.Z."/>
            <person name="Nicholson C."/>
            <person name="Noirot C."/>
            <person name="O'Bleness M."/>
            <person name="Paule C.R."/>
            <person name="Poulain J."/>
            <person name="Prion F."/>
            <person name="Qin B."/>
            <person name="Qu C."/>
            <person name="Retzel E.F."/>
            <person name="Riddle C."/>
            <person name="Sallet E."/>
            <person name="Samain S."/>
            <person name="Samson N."/>
            <person name="Sanders I."/>
            <person name="Saurat O."/>
            <person name="Scarpelli C."/>
            <person name="Schiex T."/>
            <person name="Segurens B."/>
            <person name="Severin A.J."/>
            <person name="Sherrier D.J."/>
            <person name="Shi R."/>
            <person name="Sims S."/>
            <person name="Singer S.R."/>
            <person name="Sinharoy S."/>
            <person name="Sterck L."/>
            <person name="Viollet A."/>
            <person name="Wang B.B."/>
            <person name="Wang K."/>
            <person name="Wang M."/>
            <person name="Wang X."/>
            <person name="Warfsmann J."/>
            <person name="Weissenbach J."/>
            <person name="White D.D."/>
            <person name="White J.D."/>
            <person name="Wiley G.B."/>
            <person name="Wincker P."/>
            <person name="Xing Y."/>
            <person name="Yang L."/>
            <person name="Yao Z."/>
            <person name="Ying F."/>
            <person name="Zhai J."/>
            <person name="Zhou L."/>
            <person name="Zuber A."/>
            <person name="Denarie J."/>
            <person name="Dixon R.A."/>
            <person name="May G.D."/>
            <person name="Schwartz D.C."/>
            <person name="Rogers J."/>
            <person name="Quetier F."/>
            <person name="Town C.D."/>
            <person name="Roe B.A."/>
        </authorList>
    </citation>
    <scope>NUCLEOTIDE SEQUENCE [LARGE SCALE GENOMIC DNA]</scope>
    <source>
        <strain evidence="3">A17</strain>
        <strain evidence="5 6">cv. Jemalong A17</strain>
    </source>
</reference>
<sequence>MAEILKLVYVIITFISLFLIATKTEGVHFRCFRDSDCVKLYCRPPLKSKCMYKTNCKCIAVYTQEDYGLT</sequence>
<evidence type="ECO:0000256" key="1">
    <source>
        <dbReference type="SAM" id="SignalP"/>
    </source>
</evidence>
<dbReference type="EMBL" id="CM001224">
    <property type="protein sequence ID" value="KEH19769.1"/>
    <property type="molecule type" value="Genomic_DNA"/>
</dbReference>
<proteinExistence type="predicted"/>
<feature type="signal peptide" evidence="1">
    <location>
        <begin position="1"/>
        <end position="26"/>
    </location>
</feature>
<evidence type="ECO:0000313" key="3">
    <source>
        <dbReference type="EMBL" id="KEH19769.1"/>
    </source>
</evidence>
<dbReference type="EMBL" id="PSQE01000008">
    <property type="protein sequence ID" value="RHN41071.1"/>
    <property type="molecule type" value="Genomic_DNA"/>
</dbReference>
<feature type="chain" id="PRO_5014498884" evidence="1">
    <location>
        <begin position="27"/>
        <end position="70"/>
    </location>
</feature>
<reference evidence="5" key="3">
    <citation type="submission" date="2015-04" db="UniProtKB">
        <authorList>
            <consortium name="EnsemblPlants"/>
        </authorList>
    </citation>
    <scope>IDENTIFICATION</scope>
    <source>
        <strain evidence="5">cv. Jemalong A17</strain>
    </source>
</reference>